<evidence type="ECO:0000313" key="1">
    <source>
        <dbReference type="EMBL" id="MBA4496413.1"/>
    </source>
</evidence>
<dbReference type="Gene3D" id="3.30.2170.10">
    <property type="entry name" value="archaeoglobus fulgidus dsm 4304 superfamily"/>
    <property type="match status" value="1"/>
</dbReference>
<accession>A0A7W2AB09</accession>
<sequence>MEPVITHPWNLNGGDALNLQQNLASKLIQKDRLADLKYVAGVDVAYDEMSDHLFAAVVVLDADSLNFAETAIAEDQAPFPYIHFYRTNPLTYR</sequence>
<keyword evidence="2" id="KW-1185">Reference proteome</keyword>
<dbReference type="GO" id="GO:0004519">
    <property type="term" value="F:endonuclease activity"/>
    <property type="evidence" value="ECO:0007669"/>
    <property type="project" value="UniProtKB-KW"/>
</dbReference>
<keyword evidence="1" id="KW-0540">Nuclease</keyword>
<comment type="caution">
    <text evidence="1">The sequence shown here is derived from an EMBL/GenBank/DDBJ whole genome shotgun (WGS) entry which is preliminary data.</text>
</comment>
<name>A0A7W2AB09_9BACL</name>
<dbReference type="GO" id="GO:0006281">
    <property type="term" value="P:DNA repair"/>
    <property type="evidence" value="ECO:0007669"/>
    <property type="project" value="InterPro"/>
</dbReference>
<reference evidence="1 2" key="1">
    <citation type="submission" date="2020-07" db="EMBL/GenBank/DDBJ databases">
        <authorList>
            <person name="Feng H."/>
        </authorList>
    </citation>
    <scope>NUCLEOTIDE SEQUENCE [LARGE SCALE GENOMIC DNA]</scope>
    <source>
        <strain evidence="2">s-10</strain>
    </source>
</reference>
<protein>
    <submittedName>
        <fullName evidence="1">Endonuclease V</fullName>
    </submittedName>
</protein>
<gene>
    <name evidence="1" type="ORF">H1191_19295</name>
</gene>
<dbReference type="AlphaFoldDB" id="A0A7W2AB09"/>
<dbReference type="Proteomes" id="UP000535491">
    <property type="component" value="Unassembled WGS sequence"/>
</dbReference>
<dbReference type="EMBL" id="JACEIQ010000033">
    <property type="protein sequence ID" value="MBA4496413.1"/>
    <property type="molecule type" value="Genomic_DNA"/>
</dbReference>
<keyword evidence="1" id="KW-0255">Endonuclease</keyword>
<dbReference type="InterPro" id="IPR007581">
    <property type="entry name" value="Endonuclease-V"/>
</dbReference>
<organism evidence="1 2">
    <name type="scientific">Paenactinomyces guangxiensis</name>
    <dbReference type="NCBI Taxonomy" id="1490290"/>
    <lineage>
        <taxon>Bacteria</taxon>
        <taxon>Bacillati</taxon>
        <taxon>Bacillota</taxon>
        <taxon>Bacilli</taxon>
        <taxon>Bacillales</taxon>
        <taxon>Thermoactinomycetaceae</taxon>
        <taxon>Paenactinomyces</taxon>
    </lineage>
</organism>
<keyword evidence="1" id="KW-0378">Hydrolase</keyword>
<proteinExistence type="predicted"/>
<dbReference type="Pfam" id="PF04493">
    <property type="entry name" value="Endonuclease_5"/>
    <property type="match status" value="1"/>
</dbReference>
<evidence type="ECO:0000313" key="2">
    <source>
        <dbReference type="Proteomes" id="UP000535491"/>
    </source>
</evidence>